<dbReference type="InterPro" id="IPR035094">
    <property type="entry name" value="EgtD"/>
</dbReference>
<dbReference type="InterPro" id="IPR019257">
    <property type="entry name" value="MeTrfase_dom"/>
</dbReference>
<evidence type="ECO:0000256" key="1">
    <source>
        <dbReference type="ARBA" id="ARBA00022603"/>
    </source>
</evidence>
<dbReference type="GO" id="GO:0052706">
    <property type="term" value="F:L-histidine N(alpha)-methyltransferase activity"/>
    <property type="evidence" value="ECO:0007669"/>
    <property type="project" value="UniProtKB-EC"/>
</dbReference>
<dbReference type="InterPro" id="IPR051128">
    <property type="entry name" value="EgtD_Methyltrsf_superfamily"/>
</dbReference>
<dbReference type="GO" id="GO:0032259">
    <property type="term" value="P:methylation"/>
    <property type="evidence" value="ECO:0007669"/>
    <property type="project" value="UniProtKB-KW"/>
</dbReference>
<dbReference type="InterPro" id="IPR017804">
    <property type="entry name" value="MeTrfase_EgtD-like"/>
</dbReference>
<keyword evidence="2 4" id="KW-0808">Transferase</keyword>
<dbReference type="EMBL" id="QRGO01000001">
    <property type="protein sequence ID" value="RDV03121.1"/>
    <property type="molecule type" value="Genomic_DNA"/>
</dbReference>
<dbReference type="RefSeq" id="WP_115515149.1">
    <property type="nucleotide sequence ID" value="NZ_QRGO01000001.1"/>
</dbReference>
<sequence>MVALARTQSFIADDAETSAFAADVVKGLSAQRKRVPPKYFYDAVGSELFERITEQPEYYPTRCEMSILREQGAEIGKLIAPGAALVEFGSGSNQKARILLAAVKDLAVYVPVDICGPMLEQEAAELVPDFPALKVRPVEADFTQAFELPQEARDATARVGFFPGSTIGNLEPHEAASFLRNAAKTLGPGAKMIIGADLVKDAEVLNAAYNDAAGFTEKFNLNLLMRINRELGGNFDLSTFEHHAFYNRERQRIEMHLASTRRQKVKAAGETFDFRAGETIHTESSYKYTADSLAALARGVGWEPAGVWTDADCRFSIQAFSLPEKTKA</sequence>
<keyword evidence="1 4" id="KW-0489">Methyltransferase</keyword>
<protein>
    <submittedName>
        <fullName evidence="4">L-histidine N(Alpha)-methyltransferase</fullName>
        <ecNumber evidence="4">2.1.1.44</ecNumber>
    </submittedName>
</protein>
<organism evidence="4 5">
    <name type="scientific">Undibacter mobilis</name>
    <dbReference type="NCBI Taxonomy" id="2292256"/>
    <lineage>
        <taxon>Bacteria</taxon>
        <taxon>Pseudomonadati</taxon>
        <taxon>Pseudomonadota</taxon>
        <taxon>Alphaproteobacteria</taxon>
        <taxon>Hyphomicrobiales</taxon>
        <taxon>Nitrobacteraceae</taxon>
        <taxon>Undibacter</taxon>
    </lineage>
</organism>
<evidence type="ECO:0000313" key="5">
    <source>
        <dbReference type="Proteomes" id="UP000263993"/>
    </source>
</evidence>
<dbReference type="AlphaFoldDB" id="A0A371B6U4"/>
<keyword evidence="5" id="KW-1185">Reference proteome</keyword>
<feature type="domain" description="Histidine-specific methyltransferase SAM-dependent" evidence="3">
    <location>
        <begin position="20"/>
        <end position="319"/>
    </location>
</feature>
<dbReference type="PIRSF" id="PIRSF018005">
    <property type="entry name" value="UCP018005"/>
    <property type="match status" value="1"/>
</dbReference>
<evidence type="ECO:0000259" key="3">
    <source>
        <dbReference type="Pfam" id="PF10017"/>
    </source>
</evidence>
<proteinExistence type="predicted"/>
<comment type="caution">
    <text evidence="4">The sequence shown here is derived from an EMBL/GenBank/DDBJ whole genome shotgun (WGS) entry which is preliminary data.</text>
</comment>
<dbReference type="NCBIfam" id="TIGR03438">
    <property type="entry name" value="egtD_ergothio"/>
    <property type="match status" value="1"/>
</dbReference>
<dbReference type="PANTHER" id="PTHR43397">
    <property type="entry name" value="ERGOTHIONEINE BIOSYNTHESIS PROTEIN 1"/>
    <property type="match status" value="1"/>
</dbReference>
<name>A0A371B6U4_9BRAD</name>
<dbReference type="OrthoDB" id="5289726at2"/>
<dbReference type="Gene3D" id="3.40.50.150">
    <property type="entry name" value="Vaccinia Virus protein VP39"/>
    <property type="match status" value="1"/>
</dbReference>
<accession>A0A371B6U4</accession>
<dbReference type="SUPFAM" id="SSF53335">
    <property type="entry name" value="S-adenosyl-L-methionine-dependent methyltransferases"/>
    <property type="match status" value="1"/>
</dbReference>
<gene>
    <name evidence="4" type="primary">egtD</name>
    <name evidence="4" type="ORF">DXH78_00075</name>
</gene>
<dbReference type="Pfam" id="PF10017">
    <property type="entry name" value="Methyltransf_33"/>
    <property type="match status" value="1"/>
</dbReference>
<dbReference type="PANTHER" id="PTHR43397:SF1">
    <property type="entry name" value="ERGOTHIONEINE BIOSYNTHESIS PROTEIN 1"/>
    <property type="match status" value="1"/>
</dbReference>
<evidence type="ECO:0000256" key="2">
    <source>
        <dbReference type="ARBA" id="ARBA00022679"/>
    </source>
</evidence>
<reference evidence="5" key="1">
    <citation type="submission" date="2018-08" db="EMBL/GenBank/DDBJ databases">
        <authorList>
            <person name="Kim S.-J."/>
            <person name="Jung G.-Y."/>
        </authorList>
    </citation>
    <scope>NUCLEOTIDE SEQUENCE [LARGE SCALE GENOMIC DNA]</scope>
    <source>
        <strain evidence="5">GY_H</strain>
    </source>
</reference>
<evidence type="ECO:0000313" key="4">
    <source>
        <dbReference type="EMBL" id="RDV03121.1"/>
    </source>
</evidence>
<dbReference type="EC" id="2.1.1.44" evidence="4"/>
<dbReference type="Proteomes" id="UP000263993">
    <property type="component" value="Unassembled WGS sequence"/>
</dbReference>
<dbReference type="InterPro" id="IPR029063">
    <property type="entry name" value="SAM-dependent_MTases_sf"/>
</dbReference>